<feature type="compositionally biased region" description="Gly residues" evidence="1">
    <location>
        <begin position="884"/>
        <end position="898"/>
    </location>
</feature>
<organism evidence="2 3">
    <name type="scientific">Lymnaea stagnalis</name>
    <name type="common">Great pond snail</name>
    <name type="synonym">Helix stagnalis</name>
    <dbReference type="NCBI Taxonomy" id="6523"/>
    <lineage>
        <taxon>Eukaryota</taxon>
        <taxon>Metazoa</taxon>
        <taxon>Spiralia</taxon>
        <taxon>Lophotrochozoa</taxon>
        <taxon>Mollusca</taxon>
        <taxon>Gastropoda</taxon>
        <taxon>Heterobranchia</taxon>
        <taxon>Euthyneura</taxon>
        <taxon>Panpulmonata</taxon>
        <taxon>Hygrophila</taxon>
        <taxon>Lymnaeoidea</taxon>
        <taxon>Lymnaeidae</taxon>
        <taxon>Lymnaea</taxon>
    </lineage>
</organism>
<feature type="region of interest" description="Disordered" evidence="1">
    <location>
        <begin position="760"/>
        <end position="932"/>
    </location>
</feature>
<feature type="compositionally biased region" description="Polar residues" evidence="1">
    <location>
        <begin position="864"/>
        <end position="873"/>
    </location>
</feature>
<sequence length="1139" mass="125745">MPRGKQTGRTKKRGKKAAKTADENGDNIDADVTELADESQTSEQLDDSQLSERADDDKKLEHADESNNPVQVEKEMEKQDEKDDMPAQEKLTPVVKDDAPHTEEKMEVDLQKCDDSNKHSGLIHEESCSDEPIEKDSEHGHTEDEGHSQDGLEQHSHPEGGDIQPETSEEMQQKKETEMKKKEDSEEQVIPYKPHILPAVSCAEIVEKWEWHIRIFPIDHADIRTCVLDSVSKIAQETWFYVDKKNFGMGAYDLCMRSSNDAAMVILKTLQVPMTYRYVTIKVTRRGRNKESIEKIKAAKTSTDNDAETIANQVAVNELIEELHYSEIEETATLLLDFLHTPTFDKVKGKEKKRSLYVKYLPEGTSKELLNVLFPVANNLDIIKTGKGRRVGELNVTDASNVLGMCKAYVTIHINGAEKIYLDWKEENLDDGVELTDDLAEIPWEILPRNNEISYEAVPEMVDDEMILYRKRKREMEMEQRKNRPKLEAKRSRMEGNRSKVDGNRPKGDINRSRIEGNRAKIDIGRSKEGIRPLLEGAKGEKRERRSRWDKVVGPVGGADVLKMQLEMNEKIQSQLALLQSVTVGVIPSLMDTPLLPGRSREIGRKDRKRERPDRDRKISDRSSQSEDSRHSRERILDRRDRSGGRDRRDGGRPDPGGRGGRFDNPVRGGHFGGGRGGKFPGGGGRFDDRGMGSRFGESHVDRFGRGGRFDGRDIPRGGVPFDPLARSGQFDIQGGGHFEPPGGRYEPPGPVSHFEHPGRAGDRFDGQRRGGSRFDSKGRGGHFEPPGRVGSFENIGRGASRFEGQSRGGSNFDSRGRGAGRFDNQGRGGGGGATRFDNRGRGASGQDGRGRGGFDNRGRGKTFGNTGNNTYVQGGFGNNQQSYGGGQGYGNNQGGFGFSNNYGNQPSGYGNQTSYTSSQTSYPPQASYTQPATYNQQGSYVTPQNNVAVPQQTDYATQQTAQTGYSTQSAQQASYTSQPGDYVAQQASYDQSAWGQQAYPNQQQTTGYPATTGNANEGYWGQTDYTAAASNVAQTSQPDYSQAYAQQATAGNIATQVGGYTYNNQSINTATANTPNYSTDAAYTNQAFYGTGQGTTSVQDVGATYGAYSTQETPAYGTAQQANLTTAYNFAQYPSGTS</sequence>
<evidence type="ECO:0000256" key="1">
    <source>
        <dbReference type="SAM" id="MobiDB-lite"/>
    </source>
</evidence>
<feature type="region of interest" description="Disordered" evidence="1">
    <location>
        <begin position="477"/>
        <end position="512"/>
    </location>
</feature>
<comment type="caution">
    <text evidence="2">The sequence shown here is derived from an EMBL/GenBank/DDBJ whole genome shotgun (WGS) entry which is preliminary data.</text>
</comment>
<dbReference type="EMBL" id="CAXITT010000076">
    <property type="protein sequence ID" value="CAL1530854.1"/>
    <property type="molecule type" value="Genomic_DNA"/>
</dbReference>
<reference evidence="2 3" key="1">
    <citation type="submission" date="2024-04" db="EMBL/GenBank/DDBJ databases">
        <authorList>
            <consortium name="Genoscope - CEA"/>
            <person name="William W."/>
        </authorList>
    </citation>
    <scope>NUCLEOTIDE SEQUENCE [LARGE SCALE GENOMIC DNA]</scope>
</reference>
<feature type="compositionally biased region" description="Basic and acidic residues" evidence="1">
    <location>
        <begin position="599"/>
        <end position="653"/>
    </location>
</feature>
<feature type="compositionally biased region" description="Basic and acidic residues" evidence="1">
    <location>
        <begin position="95"/>
        <end position="160"/>
    </location>
</feature>
<feature type="compositionally biased region" description="Basic and acidic residues" evidence="1">
    <location>
        <begin position="72"/>
        <end position="87"/>
    </location>
</feature>
<feature type="compositionally biased region" description="Basic residues" evidence="1">
    <location>
        <begin position="1"/>
        <end position="18"/>
    </location>
</feature>
<evidence type="ECO:0000313" key="3">
    <source>
        <dbReference type="Proteomes" id="UP001497497"/>
    </source>
</evidence>
<feature type="compositionally biased region" description="Acidic residues" evidence="1">
    <location>
        <begin position="23"/>
        <end position="37"/>
    </location>
</feature>
<feature type="region of interest" description="Disordered" evidence="1">
    <location>
        <begin position="590"/>
        <end position="717"/>
    </location>
</feature>
<name>A0AAV2HAN2_LYMST</name>
<dbReference type="Proteomes" id="UP001497497">
    <property type="component" value="Unassembled WGS sequence"/>
</dbReference>
<feature type="compositionally biased region" description="Basic and acidic residues" evidence="1">
    <location>
        <begin position="171"/>
        <end position="184"/>
    </location>
</feature>
<feature type="compositionally biased region" description="Basic and acidic residues" evidence="1">
    <location>
        <begin position="50"/>
        <end position="65"/>
    </location>
</feature>
<protein>
    <submittedName>
        <fullName evidence="2">Uncharacterized protein</fullName>
    </submittedName>
</protein>
<gene>
    <name evidence="2" type="ORF">GSLYS_00004979001</name>
</gene>
<feature type="compositionally biased region" description="Basic and acidic residues" evidence="1">
    <location>
        <begin position="686"/>
        <end position="716"/>
    </location>
</feature>
<dbReference type="AlphaFoldDB" id="A0AAV2HAN2"/>
<feature type="compositionally biased region" description="Basic and acidic residues" evidence="1">
    <location>
        <begin position="760"/>
        <end position="783"/>
    </location>
</feature>
<evidence type="ECO:0000313" key="2">
    <source>
        <dbReference type="EMBL" id="CAL1530854.1"/>
    </source>
</evidence>
<feature type="compositionally biased region" description="Basic and acidic residues" evidence="1">
    <location>
        <begin position="849"/>
        <end position="859"/>
    </location>
</feature>
<feature type="compositionally biased region" description="Gly residues" evidence="1">
    <location>
        <begin position="670"/>
        <end position="685"/>
    </location>
</feature>
<accession>A0AAV2HAN2</accession>
<proteinExistence type="predicted"/>
<feature type="region of interest" description="Disordered" evidence="1">
    <location>
        <begin position="1"/>
        <end position="188"/>
    </location>
</feature>
<feature type="compositionally biased region" description="Low complexity" evidence="1">
    <location>
        <begin position="913"/>
        <end position="926"/>
    </location>
</feature>
<keyword evidence="3" id="KW-1185">Reference proteome</keyword>